<dbReference type="PIRSF" id="PIRSF002808">
    <property type="entry name" value="Hexose_phosphate_transp"/>
    <property type="match status" value="1"/>
</dbReference>
<evidence type="ECO:0000256" key="1">
    <source>
        <dbReference type="ARBA" id="ARBA00004651"/>
    </source>
</evidence>
<protein>
    <submittedName>
        <fullName evidence="8">MFS transporter</fullName>
    </submittedName>
</protein>
<reference evidence="8 9" key="1">
    <citation type="journal article" date="2023" name="Microbiol. Spectr.">
        <title>Symbiosis of Carpenter Bees with Uncharacterized Lactic Acid Bacteria Showing NAD Auxotrophy.</title>
        <authorList>
            <person name="Kawasaki S."/>
            <person name="Ozawa K."/>
            <person name="Mori T."/>
            <person name="Yamamoto A."/>
            <person name="Ito M."/>
            <person name="Ohkuma M."/>
            <person name="Sakamoto M."/>
            <person name="Matsutani M."/>
        </authorList>
    </citation>
    <scope>NUCLEOTIDE SEQUENCE [LARGE SCALE GENOMIC DNA]</scope>
    <source>
        <strain evidence="8 9">XA3</strain>
    </source>
</reference>
<dbReference type="Gene3D" id="1.20.1250.20">
    <property type="entry name" value="MFS general substrate transporter like domains"/>
    <property type="match status" value="2"/>
</dbReference>
<dbReference type="InterPro" id="IPR011701">
    <property type="entry name" value="MFS"/>
</dbReference>
<dbReference type="SUPFAM" id="SSF103473">
    <property type="entry name" value="MFS general substrate transporter"/>
    <property type="match status" value="1"/>
</dbReference>
<keyword evidence="4 6" id="KW-1133">Transmembrane helix</keyword>
<dbReference type="Proteomes" id="UP001321861">
    <property type="component" value="Chromosome"/>
</dbReference>
<organism evidence="8 9">
    <name type="scientific">Xylocopilactobacillus apicola</name>
    <dbReference type="NCBI Taxonomy" id="2932184"/>
    <lineage>
        <taxon>Bacteria</taxon>
        <taxon>Bacillati</taxon>
        <taxon>Bacillota</taxon>
        <taxon>Bacilli</taxon>
        <taxon>Lactobacillales</taxon>
        <taxon>Lactobacillaceae</taxon>
        <taxon>Xylocopilactobacillus</taxon>
    </lineage>
</organism>
<dbReference type="Pfam" id="PF07690">
    <property type="entry name" value="MFS_1"/>
    <property type="match status" value="1"/>
</dbReference>
<feature type="transmembrane region" description="Helical" evidence="6">
    <location>
        <begin position="384"/>
        <end position="407"/>
    </location>
</feature>
<dbReference type="InterPro" id="IPR020846">
    <property type="entry name" value="MFS_dom"/>
</dbReference>
<evidence type="ECO:0000256" key="3">
    <source>
        <dbReference type="ARBA" id="ARBA00022692"/>
    </source>
</evidence>
<dbReference type="GO" id="GO:0005886">
    <property type="term" value="C:plasma membrane"/>
    <property type="evidence" value="ECO:0007669"/>
    <property type="project" value="UniProtKB-SubCell"/>
</dbReference>
<dbReference type="RefSeq" id="WP_317634896.1">
    <property type="nucleotide sequence ID" value="NZ_AP026802.1"/>
</dbReference>
<feature type="transmembrane region" description="Helical" evidence="6">
    <location>
        <begin position="296"/>
        <end position="315"/>
    </location>
</feature>
<feature type="transmembrane region" description="Helical" evidence="6">
    <location>
        <begin position="324"/>
        <end position="343"/>
    </location>
</feature>
<dbReference type="EMBL" id="AP026802">
    <property type="protein sequence ID" value="BDR59085.1"/>
    <property type="molecule type" value="Genomic_DNA"/>
</dbReference>
<evidence type="ECO:0000256" key="6">
    <source>
        <dbReference type="SAM" id="Phobius"/>
    </source>
</evidence>
<name>A0AAU9DGK4_9LACO</name>
<evidence type="ECO:0000256" key="5">
    <source>
        <dbReference type="ARBA" id="ARBA00023136"/>
    </source>
</evidence>
<feature type="transmembrane region" description="Helical" evidence="6">
    <location>
        <begin position="118"/>
        <end position="143"/>
    </location>
</feature>
<feature type="transmembrane region" description="Helical" evidence="6">
    <location>
        <begin position="413"/>
        <end position="436"/>
    </location>
</feature>
<dbReference type="GO" id="GO:0035435">
    <property type="term" value="P:phosphate ion transmembrane transport"/>
    <property type="evidence" value="ECO:0007669"/>
    <property type="project" value="TreeGrafter"/>
</dbReference>
<dbReference type="PROSITE" id="PS50850">
    <property type="entry name" value="MFS"/>
    <property type="match status" value="1"/>
</dbReference>
<accession>A0AAU9DGK4</accession>
<feature type="transmembrane region" description="Helical" evidence="6">
    <location>
        <begin position="187"/>
        <end position="206"/>
    </location>
</feature>
<evidence type="ECO:0000259" key="7">
    <source>
        <dbReference type="PROSITE" id="PS50850"/>
    </source>
</evidence>
<feature type="transmembrane region" description="Helical" evidence="6">
    <location>
        <begin position="349"/>
        <end position="372"/>
    </location>
</feature>
<evidence type="ECO:0000256" key="2">
    <source>
        <dbReference type="ARBA" id="ARBA00022448"/>
    </source>
</evidence>
<dbReference type="InterPro" id="IPR036259">
    <property type="entry name" value="MFS_trans_sf"/>
</dbReference>
<keyword evidence="3 6" id="KW-0812">Transmembrane</keyword>
<sequence>MFSFLKPAPDAKVKVAPDKVANTYKWRQIGVLVSILLGYAGYTVIRQVFTIQQHDIMKVYHFSTGQIGMILSCFGLGYGISKLFMGALSDKSDSNRYLATGLFLSSLINFAFGATRNFYIMCFLMLIMSIAQGMGAGACQRIIQLWWSKKRRGIVFAVWGTSKSFGAILCVSLVQLAAYLFSNSISMVFYATGVVGVVMSLIVWFAGCDRPAAVGLPSITEYAHEEVVLDNGEKNNNELTKMNIFQIITHYIINNKLVWAVTLTSMCLYVVSYGINTWIPSYLTQFKGFSPTTAKWLVGIVGVATIPGGIISGVLSDLFKNRRAAVCVVGILGVIACLIPYLLSTNHTVIIVVLILMMNFLSAPIMLVGLIINEVVPKFAVGTSTGFMGFFQYLGGEIAATALVGLLVDKYGWGANITVLFVASALALCLSIYIMITERKLDRS</sequence>
<evidence type="ECO:0000256" key="4">
    <source>
        <dbReference type="ARBA" id="ARBA00022989"/>
    </source>
</evidence>
<evidence type="ECO:0000313" key="8">
    <source>
        <dbReference type="EMBL" id="BDR59085.1"/>
    </source>
</evidence>
<keyword evidence="2" id="KW-0813">Transport</keyword>
<feature type="transmembrane region" description="Helical" evidence="6">
    <location>
        <begin position="29"/>
        <end position="45"/>
    </location>
</feature>
<gene>
    <name evidence="8" type="primary">glpT</name>
    <name evidence="8" type="ORF">XA3_15260</name>
</gene>
<comment type="subcellular location">
    <subcellularLocation>
        <location evidence="1">Cell membrane</location>
        <topology evidence="1">Multi-pass membrane protein</topology>
    </subcellularLocation>
</comment>
<feature type="transmembrane region" description="Helical" evidence="6">
    <location>
        <begin position="65"/>
        <end position="85"/>
    </location>
</feature>
<evidence type="ECO:0000313" key="9">
    <source>
        <dbReference type="Proteomes" id="UP001321861"/>
    </source>
</evidence>
<dbReference type="InterPro" id="IPR051337">
    <property type="entry name" value="OPA_Antiporter"/>
</dbReference>
<dbReference type="KEGG" id="xap:XA3_15260"/>
<proteinExistence type="predicted"/>
<feature type="transmembrane region" description="Helical" evidence="6">
    <location>
        <begin position="155"/>
        <end position="181"/>
    </location>
</feature>
<feature type="transmembrane region" description="Helical" evidence="6">
    <location>
        <begin position="257"/>
        <end position="276"/>
    </location>
</feature>
<keyword evidence="5 6" id="KW-0472">Membrane</keyword>
<dbReference type="PANTHER" id="PTHR43826:SF6">
    <property type="entry name" value="GLYCEROL-3-PHOSPHATE TRANSPORTER"/>
    <property type="match status" value="1"/>
</dbReference>
<dbReference type="AlphaFoldDB" id="A0AAU9DGK4"/>
<dbReference type="GO" id="GO:0061513">
    <property type="term" value="F:glucose 6-phosphate:phosphate antiporter activity"/>
    <property type="evidence" value="ECO:0007669"/>
    <property type="project" value="TreeGrafter"/>
</dbReference>
<feature type="transmembrane region" description="Helical" evidence="6">
    <location>
        <begin position="97"/>
        <end position="112"/>
    </location>
</feature>
<feature type="domain" description="Major facilitator superfamily (MFS) profile" evidence="7">
    <location>
        <begin position="27"/>
        <end position="440"/>
    </location>
</feature>
<keyword evidence="9" id="KW-1185">Reference proteome</keyword>
<dbReference type="InterPro" id="IPR000849">
    <property type="entry name" value="Sugar_P_transporter"/>
</dbReference>
<dbReference type="PANTHER" id="PTHR43826">
    <property type="entry name" value="GLUCOSE-6-PHOSPHATE EXCHANGER SLC37A4"/>
    <property type="match status" value="1"/>
</dbReference>